<protein>
    <submittedName>
        <fullName evidence="1">Uncharacterized protein</fullName>
    </submittedName>
</protein>
<keyword evidence="2" id="KW-1185">Reference proteome</keyword>
<organism evidence="1 2">
    <name type="scientific">Liparis tanakae</name>
    <name type="common">Tanaka's snailfish</name>
    <dbReference type="NCBI Taxonomy" id="230148"/>
    <lineage>
        <taxon>Eukaryota</taxon>
        <taxon>Metazoa</taxon>
        <taxon>Chordata</taxon>
        <taxon>Craniata</taxon>
        <taxon>Vertebrata</taxon>
        <taxon>Euteleostomi</taxon>
        <taxon>Actinopterygii</taxon>
        <taxon>Neopterygii</taxon>
        <taxon>Teleostei</taxon>
        <taxon>Neoteleostei</taxon>
        <taxon>Acanthomorphata</taxon>
        <taxon>Eupercaria</taxon>
        <taxon>Perciformes</taxon>
        <taxon>Cottioidei</taxon>
        <taxon>Cottales</taxon>
        <taxon>Liparidae</taxon>
        <taxon>Liparis</taxon>
    </lineage>
</organism>
<gene>
    <name evidence="1" type="ORF">EYF80_019099</name>
</gene>
<accession>A0A4Z2I0A7</accession>
<name>A0A4Z2I0A7_9TELE</name>
<dbReference type="AlphaFoldDB" id="A0A4Z2I0A7"/>
<evidence type="ECO:0000313" key="2">
    <source>
        <dbReference type="Proteomes" id="UP000314294"/>
    </source>
</evidence>
<reference evidence="1 2" key="1">
    <citation type="submission" date="2019-03" db="EMBL/GenBank/DDBJ databases">
        <title>First draft genome of Liparis tanakae, snailfish: a comprehensive survey of snailfish specific genes.</title>
        <authorList>
            <person name="Kim W."/>
            <person name="Song I."/>
            <person name="Jeong J.-H."/>
            <person name="Kim D."/>
            <person name="Kim S."/>
            <person name="Ryu S."/>
            <person name="Song J.Y."/>
            <person name="Lee S.K."/>
        </authorList>
    </citation>
    <scope>NUCLEOTIDE SEQUENCE [LARGE SCALE GENOMIC DNA]</scope>
    <source>
        <tissue evidence="1">Muscle</tissue>
    </source>
</reference>
<proteinExistence type="predicted"/>
<sequence>MQEHLLAVISWRDTWEREETKTKGALDETALGVPFLAELKLQDRLLFCHQVQNLRWGGQQQLGVRGVNILVADWALGPALLTNRQKQLLVEGLVLVAPFVSAAPTGLASISEATSTSTGFKGEVQQVVEAYFFRSSKLSRAKLGPACLCYLEKQKDVSSLPTREPDAAESRPVVPVCAGHRFLHCRRHSSVIQMKQAAPVFDVDFAQ</sequence>
<dbReference type="EMBL" id="SRLO01000160">
    <property type="protein sequence ID" value="TNN70662.1"/>
    <property type="molecule type" value="Genomic_DNA"/>
</dbReference>
<evidence type="ECO:0000313" key="1">
    <source>
        <dbReference type="EMBL" id="TNN70662.1"/>
    </source>
</evidence>
<dbReference type="Proteomes" id="UP000314294">
    <property type="component" value="Unassembled WGS sequence"/>
</dbReference>
<comment type="caution">
    <text evidence="1">The sequence shown here is derived from an EMBL/GenBank/DDBJ whole genome shotgun (WGS) entry which is preliminary data.</text>
</comment>